<dbReference type="PANTHER" id="PTHR30193:SF41">
    <property type="entry name" value="DIACETYLCHITOBIOSE UPTAKE SYSTEM PERMEASE PROTEIN NGCF"/>
    <property type="match status" value="1"/>
</dbReference>
<feature type="transmembrane region" description="Helical" evidence="7">
    <location>
        <begin position="110"/>
        <end position="130"/>
    </location>
</feature>
<dbReference type="InterPro" id="IPR035277">
    <property type="entry name" value="MalF_N"/>
</dbReference>
<evidence type="ECO:0000313" key="10">
    <source>
        <dbReference type="Proteomes" id="UP000008467"/>
    </source>
</evidence>
<evidence type="ECO:0000256" key="2">
    <source>
        <dbReference type="ARBA" id="ARBA00022448"/>
    </source>
</evidence>
<evidence type="ECO:0000256" key="7">
    <source>
        <dbReference type="RuleBase" id="RU363032"/>
    </source>
</evidence>
<proteinExistence type="inferred from homology"/>
<evidence type="ECO:0000256" key="5">
    <source>
        <dbReference type="ARBA" id="ARBA00022989"/>
    </source>
</evidence>
<feature type="transmembrane region" description="Helical" evidence="7">
    <location>
        <begin position="76"/>
        <end position="98"/>
    </location>
</feature>
<dbReference type="STRING" id="642492.Clole_0300"/>
<dbReference type="PROSITE" id="PS50928">
    <property type="entry name" value="ABC_TM1"/>
    <property type="match status" value="1"/>
</dbReference>
<dbReference type="InterPro" id="IPR051393">
    <property type="entry name" value="ABC_transporter_permease"/>
</dbReference>
<dbReference type="KEGG" id="cle:Clole_0300"/>
<comment type="subcellular location">
    <subcellularLocation>
        <location evidence="1 7">Cell membrane</location>
        <topology evidence="1 7">Multi-pass membrane protein</topology>
    </subcellularLocation>
</comment>
<keyword evidence="6 7" id="KW-0472">Membrane</keyword>
<feature type="transmembrane region" description="Helical" evidence="7">
    <location>
        <begin position="158"/>
        <end position="184"/>
    </location>
</feature>
<dbReference type="Proteomes" id="UP000008467">
    <property type="component" value="Chromosome"/>
</dbReference>
<dbReference type="Gene3D" id="1.10.3720.10">
    <property type="entry name" value="MetI-like"/>
    <property type="match status" value="1"/>
</dbReference>
<keyword evidence="5 7" id="KW-1133">Transmembrane helix</keyword>
<dbReference type="GO" id="GO:0005886">
    <property type="term" value="C:plasma membrane"/>
    <property type="evidence" value="ECO:0007669"/>
    <property type="project" value="UniProtKB-SubCell"/>
</dbReference>
<dbReference type="Gene3D" id="1.20.58.370">
    <property type="entry name" value="MalF N-terminal region-like"/>
    <property type="match status" value="1"/>
</dbReference>
<evidence type="ECO:0000256" key="1">
    <source>
        <dbReference type="ARBA" id="ARBA00004651"/>
    </source>
</evidence>
<keyword evidence="4 7" id="KW-0812">Transmembrane</keyword>
<reference evidence="9 10" key="1">
    <citation type="journal article" date="2011" name="J. Bacteriol.">
        <title>Complete genome sequence of the cellulose-degrading bacterium Cellulosilyticum lentocellum.</title>
        <authorList>
            <consortium name="US DOE Joint Genome Institute"/>
            <person name="Miller D.A."/>
            <person name="Suen G."/>
            <person name="Bruce D."/>
            <person name="Copeland A."/>
            <person name="Cheng J.F."/>
            <person name="Detter C."/>
            <person name="Goodwin L.A."/>
            <person name="Han C.S."/>
            <person name="Hauser L.J."/>
            <person name="Land M.L."/>
            <person name="Lapidus A."/>
            <person name="Lucas S."/>
            <person name="Meincke L."/>
            <person name="Pitluck S."/>
            <person name="Tapia R."/>
            <person name="Teshima H."/>
            <person name="Woyke T."/>
            <person name="Fox B.G."/>
            <person name="Angert E.R."/>
            <person name="Currie C.R."/>
        </authorList>
    </citation>
    <scope>NUCLEOTIDE SEQUENCE [LARGE SCALE GENOMIC DNA]</scope>
    <source>
        <strain evidence="10">ATCC 49066 / DSM 5427 / NCIMB 11756 / RHM5</strain>
    </source>
</reference>
<dbReference type="SUPFAM" id="SSF160964">
    <property type="entry name" value="MalF N-terminal region-like"/>
    <property type="match status" value="1"/>
</dbReference>
<organism evidence="9 10">
    <name type="scientific">Cellulosilyticum lentocellum (strain ATCC 49066 / DSM 5427 / NCIMB 11756 / RHM5)</name>
    <name type="common">Clostridium lentocellum</name>
    <dbReference type="NCBI Taxonomy" id="642492"/>
    <lineage>
        <taxon>Bacteria</taxon>
        <taxon>Bacillati</taxon>
        <taxon>Bacillota</taxon>
        <taxon>Clostridia</taxon>
        <taxon>Lachnospirales</taxon>
        <taxon>Cellulosilyticaceae</taxon>
        <taxon>Cellulosilyticum</taxon>
    </lineage>
</organism>
<evidence type="ECO:0000256" key="4">
    <source>
        <dbReference type="ARBA" id="ARBA00022692"/>
    </source>
</evidence>
<keyword evidence="3" id="KW-1003">Cell membrane</keyword>
<name>F2JIX5_CELLD</name>
<keyword evidence="2 7" id="KW-0813">Transport</keyword>
<dbReference type="SUPFAM" id="SSF161098">
    <property type="entry name" value="MetI-like"/>
    <property type="match status" value="1"/>
</dbReference>
<dbReference type="Pfam" id="PF00528">
    <property type="entry name" value="BPD_transp_1"/>
    <property type="match status" value="1"/>
</dbReference>
<feature type="transmembrane region" description="Helical" evidence="7">
    <location>
        <begin position="268"/>
        <end position="288"/>
    </location>
</feature>
<protein>
    <submittedName>
        <fullName evidence="9">ABC-type transporter, integral membrane subunit</fullName>
    </submittedName>
</protein>
<dbReference type="CDD" id="cd06261">
    <property type="entry name" value="TM_PBP2"/>
    <property type="match status" value="1"/>
</dbReference>
<keyword evidence="10" id="KW-1185">Reference proteome</keyword>
<accession>F2JIX5</accession>
<feature type="transmembrane region" description="Helical" evidence="7">
    <location>
        <begin position="12"/>
        <end position="39"/>
    </location>
</feature>
<dbReference type="HOGENOM" id="CLU_016047_0_3_9"/>
<dbReference type="RefSeq" id="WP_013655348.1">
    <property type="nucleotide sequence ID" value="NC_015275.1"/>
</dbReference>
<gene>
    <name evidence="9" type="ordered locus">Clole_0300</name>
</gene>
<dbReference type="eggNOG" id="COG1175">
    <property type="taxonomic scope" value="Bacteria"/>
</dbReference>
<evidence type="ECO:0000259" key="8">
    <source>
        <dbReference type="PROSITE" id="PS50928"/>
    </source>
</evidence>
<dbReference type="GO" id="GO:0055085">
    <property type="term" value="P:transmembrane transport"/>
    <property type="evidence" value="ECO:0007669"/>
    <property type="project" value="InterPro"/>
</dbReference>
<evidence type="ECO:0000256" key="6">
    <source>
        <dbReference type="ARBA" id="ARBA00023136"/>
    </source>
</evidence>
<sequence>MKQNSKQKVGPYLYISSAWLIIGIIVFFPIIYTVAISFTNMNIWHWKDYRFIGFANYLKAFTVLDGGFVAALIRTIIWTILNLTLQIVIALGISLLLNTEGLRGKGVYKTLLMLPWAMPTYISALIWKFGMFQNDFGLLNQVLVKLGLGKVGWLNTDLIAFISCLFVNLWMALPYMILMFYGGLQGIDKGFYESAEIEGANKWQKLIYITVPVLKPLVMPAIIMTAFVTFKQFDIVYLMTMQTGAKTGADVNTIITYAYENAFITNNYGYSSALSVIIFIIIVILTLLNQRSLRKGD</sequence>
<feature type="domain" description="ABC transmembrane type-1" evidence="8">
    <location>
        <begin position="72"/>
        <end position="289"/>
    </location>
</feature>
<evidence type="ECO:0000313" key="9">
    <source>
        <dbReference type="EMBL" id="ADZ82047.1"/>
    </source>
</evidence>
<dbReference type="InterPro" id="IPR035906">
    <property type="entry name" value="MetI-like_sf"/>
</dbReference>
<dbReference type="EMBL" id="CP002582">
    <property type="protein sequence ID" value="ADZ82047.1"/>
    <property type="molecule type" value="Genomic_DNA"/>
</dbReference>
<evidence type="ECO:0000256" key="3">
    <source>
        <dbReference type="ARBA" id="ARBA00022475"/>
    </source>
</evidence>
<dbReference type="InterPro" id="IPR000515">
    <property type="entry name" value="MetI-like"/>
</dbReference>
<dbReference type="PANTHER" id="PTHR30193">
    <property type="entry name" value="ABC TRANSPORTER PERMEASE PROTEIN"/>
    <property type="match status" value="1"/>
</dbReference>
<comment type="similarity">
    <text evidence="7">Belongs to the binding-protein-dependent transport system permease family.</text>
</comment>
<dbReference type="AlphaFoldDB" id="F2JIX5"/>
<feature type="transmembrane region" description="Helical" evidence="7">
    <location>
        <begin position="205"/>
        <end position="230"/>
    </location>
</feature>